<reference evidence="2" key="4">
    <citation type="journal article" date="2015" name="G3 (Bethesda)">
        <title>Genome sequences of three phytopathogenic species of the Magnaporthaceae family of fungi.</title>
        <authorList>
            <person name="Okagaki L.H."/>
            <person name="Nunes C.C."/>
            <person name="Sailsbery J."/>
            <person name="Clay B."/>
            <person name="Brown D."/>
            <person name="John T."/>
            <person name="Oh Y."/>
            <person name="Young N."/>
            <person name="Fitzgerald M."/>
            <person name="Haas B.J."/>
            <person name="Zeng Q."/>
            <person name="Young S."/>
            <person name="Adiconis X."/>
            <person name="Fan L."/>
            <person name="Levin J.Z."/>
            <person name="Mitchell T.K."/>
            <person name="Okubara P.A."/>
            <person name="Farman M.L."/>
            <person name="Kohn L.M."/>
            <person name="Birren B."/>
            <person name="Ma L.-J."/>
            <person name="Dean R.A."/>
        </authorList>
    </citation>
    <scope>NUCLEOTIDE SEQUENCE</scope>
    <source>
        <strain evidence="2">R3-111a-1</strain>
    </source>
</reference>
<protein>
    <submittedName>
        <fullName evidence="1 2">Uncharacterized protein</fullName>
    </submittedName>
</protein>
<dbReference type="EMBL" id="GL385396">
    <property type="protein sequence ID" value="EJT79555.1"/>
    <property type="molecule type" value="Genomic_DNA"/>
</dbReference>
<organism evidence="1">
    <name type="scientific">Gaeumannomyces tritici (strain R3-111a-1)</name>
    <name type="common">Wheat and barley take-all root rot fungus</name>
    <name type="synonym">Gaeumannomyces graminis var. tritici</name>
    <dbReference type="NCBI Taxonomy" id="644352"/>
    <lineage>
        <taxon>Eukaryota</taxon>
        <taxon>Fungi</taxon>
        <taxon>Dikarya</taxon>
        <taxon>Ascomycota</taxon>
        <taxon>Pezizomycotina</taxon>
        <taxon>Sordariomycetes</taxon>
        <taxon>Sordariomycetidae</taxon>
        <taxon>Magnaporthales</taxon>
        <taxon>Magnaporthaceae</taxon>
        <taxon>Gaeumannomyces</taxon>
    </lineage>
</organism>
<dbReference type="AlphaFoldDB" id="J3NTP0"/>
<dbReference type="GeneID" id="20345098"/>
<dbReference type="EnsemblFungi" id="EJT79555">
    <property type="protein sequence ID" value="EJT79555"/>
    <property type="gene ID" value="GGTG_04640"/>
</dbReference>
<dbReference type="VEuPathDB" id="FungiDB:GGTG_04640"/>
<evidence type="ECO:0000313" key="1">
    <source>
        <dbReference type="EMBL" id="EJT79555.1"/>
    </source>
</evidence>
<sequence length="53" mass="5946">MTVYTVYFVTLNKLIKKLIKTGKATLFSRSQASAPKCISQALFRTVGNPSFLY</sequence>
<dbReference type="Proteomes" id="UP000006039">
    <property type="component" value="Unassembled WGS sequence"/>
</dbReference>
<reference evidence="1" key="3">
    <citation type="submission" date="2010-09" db="EMBL/GenBank/DDBJ databases">
        <title>Annotation of Gaeumannomyces graminis var. tritici R3-111a-1.</title>
        <authorList>
            <consortium name="The Broad Institute Genome Sequencing Platform"/>
            <person name="Ma L.-J."/>
            <person name="Dead R."/>
            <person name="Young S.K."/>
            <person name="Zeng Q."/>
            <person name="Gargeya S."/>
            <person name="Fitzgerald M."/>
            <person name="Haas B."/>
            <person name="Abouelleil A."/>
            <person name="Alvarado L."/>
            <person name="Arachchi H.M."/>
            <person name="Berlin A."/>
            <person name="Brown A."/>
            <person name="Chapman S.B."/>
            <person name="Chen Z."/>
            <person name="Dunbar C."/>
            <person name="Freedman E."/>
            <person name="Gearin G."/>
            <person name="Gellesch M."/>
            <person name="Goldberg J."/>
            <person name="Griggs A."/>
            <person name="Gujja S."/>
            <person name="Heiman D."/>
            <person name="Howarth C."/>
            <person name="Larson L."/>
            <person name="Lui A."/>
            <person name="MacDonald P.J.P."/>
            <person name="Mehta T."/>
            <person name="Montmayeur A."/>
            <person name="Murphy C."/>
            <person name="Neiman D."/>
            <person name="Pearson M."/>
            <person name="Priest M."/>
            <person name="Roberts A."/>
            <person name="Saif S."/>
            <person name="Shea T."/>
            <person name="Shenoy N."/>
            <person name="Sisk P."/>
            <person name="Stolte C."/>
            <person name="Sykes S."/>
            <person name="Yandava C."/>
            <person name="Wortman J."/>
            <person name="Nusbaum C."/>
            <person name="Birren B."/>
        </authorList>
    </citation>
    <scope>NUCLEOTIDE SEQUENCE</scope>
    <source>
        <strain evidence="1">R3-111a-1</strain>
    </source>
</reference>
<keyword evidence="3" id="KW-1185">Reference proteome</keyword>
<proteinExistence type="predicted"/>
<evidence type="ECO:0000313" key="2">
    <source>
        <dbReference type="EnsemblFungi" id="EJT79555"/>
    </source>
</evidence>
<dbReference type="RefSeq" id="XP_009220700.1">
    <property type="nucleotide sequence ID" value="XM_009222436.1"/>
</dbReference>
<reference evidence="3" key="1">
    <citation type="submission" date="2010-07" db="EMBL/GenBank/DDBJ databases">
        <title>The genome sequence of Gaeumannomyces graminis var. tritici strain R3-111a-1.</title>
        <authorList>
            <consortium name="The Broad Institute Genome Sequencing Platform"/>
            <person name="Ma L.-J."/>
            <person name="Dead R."/>
            <person name="Young S."/>
            <person name="Zeng Q."/>
            <person name="Koehrsen M."/>
            <person name="Alvarado L."/>
            <person name="Berlin A."/>
            <person name="Chapman S.B."/>
            <person name="Chen Z."/>
            <person name="Freedman E."/>
            <person name="Gellesch M."/>
            <person name="Goldberg J."/>
            <person name="Griggs A."/>
            <person name="Gujja S."/>
            <person name="Heilman E.R."/>
            <person name="Heiman D."/>
            <person name="Hepburn T."/>
            <person name="Howarth C."/>
            <person name="Jen D."/>
            <person name="Larson L."/>
            <person name="Mehta T."/>
            <person name="Neiman D."/>
            <person name="Pearson M."/>
            <person name="Roberts A."/>
            <person name="Saif S."/>
            <person name="Shea T."/>
            <person name="Shenoy N."/>
            <person name="Sisk P."/>
            <person name="Stolte C."/>
            <person name="Sykes S."/>
            <person name="Walk T."/>
            <person name="White J."/>
            <person name="Yandava C."/>
            <person name="Haas B."/>
            <person name="Nusbaum C."/>
            <person name="Birren B."/>
        </authorList>
    </citation>
    <scope>NUCLEOTIDE SEQUENCE [LARGE SCALE GENOMIC DNA]</scope>
    <source>
        <strain evidence="3">R3-111a-1</strain>
    </source>
</reference>
<dbReference type="HOGENOM" id="CLU_3068794_0_0_1"/>
<name>J3NTP0_GAET3</name>
<accession>J3NTP0</accession>
<gene>
    <name evidence="2" type="primary">20345098</name>
    <name evidence="1" type="ORF">GGTG_04640</name>
</gene>
<evidence type="ECO:0000313" key="3">
    <source>
        <dbReference type="Proteomes" id="UP000006039"/>
    </source>
</evidence>
<reference evidence="1" key="2">
    <citation type="submission" date="2010-07" db="EMBL/GenBank/DDBJ databases">
        <authorList>
            <consortium name="The Broad Institute Genome Sequencing Platform"/>
            <consortium name="Broad Institute Genome Sequencing Center for Infectious Disease"/>
            <person name="Ma L.-J."/>
            <person name="Dead R."/>
            <person name="Young S."/>
            <person name="Zeng Q."/>
            <person name="Koehrsen M."/>
            <person name="Alvarado L."/>
            <person name="Berlin A."/>
            <person name="Chapman S.B."/>
            <person name="Chen Z."/>
            <person name="Freedman E."/>
            <person name="Gellesch M."/>
            <person name="Goldberg J."/>
            <person name="Griggs A."/>
            <person name="Gujja S."/>
            <person name="Heilman E.R."/>
            <person name="Heiman D."/>
            <person name="Hepburn T."/>
            <person name="Howarth C."/>
            <person name="Jen D."/>
            <person name="Larson L."/>
            <person name="Mehta T."/>
            <person name="Neiman D."/>
            <person name="Pearson M."/>
            <person name="Roberts A."/>
            <person name="Saif S."/>
            <person name="Shea T."/>
            <person name="Shenoy N."/>
            <person name="Sisk P."/>
            <person name="Stolte C."/>
            <person name="Sykes S."/>
            <person name="Walk T."/>
            <person name="White J."/>
            <person name="Yandava C."/>
            <person name="Haas B."/>
            <person name="Nusbaum C."/>
            <person name="Birren B."/>
        </authorList>
    </citation>
    <scope>NUCLEOTIDE SEQUENCE</scope>
    <source>
        <strain evidence="1">R3-111a-1</strain>
    </source>
</reference>
<reference evidence="2" key="5">
    <citation type="submission" date="2018-04" db="UniProtKB">
        <authorList>
            <consortium name="EnsemblFungi"/>
        </authorList>
    </citation>
    <scope>IDENTIFICATION</scope>
    <source>
        <strain evidence="2">R3-111a-1</strain>
    </source>
</reference>